<dbReference type="InterPro" id="IPR002068">
    <property type="entry name" value="A-crystallin/Hsp20_dom"/>
</dbReference>
<dbReference type="InterPro" id="IPR031107">
    <property type="entry name" value="Small_HSP"/>
</dbReference>
<dbReference type="Gene3D" id="2.60.40.790">
    <property type="match status" value="1"/>
</dbReference>
<dbReference type="PROSITE" id="PS01031">
    <property type="entry name" value="SHSP"/>
    <property type="match status" value="1"/>
</dbReference>
<dbReference type="EMBL" id="CP118605">
    <property type="protein sequence ID" value="WGL17110.1"/>
    <property type="molecule type" value="Genomic_DNA"/>
</dbReference>
<evidence type="ECO:0000256" key="1">
    <source>
        <dbReference type="PROSITE-ProRule" id="PRU00285"/>
    </source>
</evidence>
<comment type="similarity">
    <text evidence="1 2">Belongs to the small heat shock protein (HSP20) family.</text>
</comment>
<evidence type="ECO:0000259" key="3">
    <source>
        <dbReference type="PROSITE" id="PS01031"/>
    </source>
</evidence>
<dbReference type="Pfam" id="PF00011">
    <property type="entry name" value="HSP20"/>
    <property type="match status" value="1"/>
</dbReference>
<name>A0ABY8NEK0_9GAMM</name>
<dbReference type="RefSeq" id="WP_280320934.1">
    <property type="nucleotide sequence ID" value="NZ_CP118605.1"/>
</dbReference>
<dbReference type="SUPFAM" id="SSF49764">
    <property type="entry name" value="HSP20-like chaperones"/>
    <property type="match status" value="1"/>
</dbReference>
<dbReference type="InterPro" id="IPR008978">
    <property type="entry name" value="HSP20-like_chaperone"/>
</dbReference>
<gene>
    <name evidence="4" type="ORF">PVT68_02130</name>
</gene>
<evidence type="ECO:0000313" key="5">
    <source>
        <dbReference type="Proteomes" id="UP001236500"/>
    </source>
</evidence>
<protein>
    <submittedName>
        <fullName evidence="4">Hsp20/alpha crystallin family protein</fullName>
    </submittedName>
</protein>
<sequence length="150" mass="17567">MKHPARRPTDLWHRFQDDFEQLTRTMNERWPSLFEEEGEMASREWSPSVDVIEEDNQFLIKADIPGVDPKDIEITLDSGNLVIRGERKWEKEEKKEGYMRSECSHGMFYRRFNLPDSADPETIEAKGKDGVLTVTIGKREVSQPKRISIQ</sequence>
<evidence type="ECO:0000313" key="4">
    <source>
        <dbReference type="EMBL" id="WGL17110.1"/>
    </source>
</evidence>
<feature type="domain" description="SHSP" evidence="3">
    <location>
        <begin position="40"/>
        <end position="150"/>
    </location>
</feature>
<dbReference type="CDD" id="cd06464">
    <property type="entry name" value="ACD_sHsps-like"/>
    <property type="match status" value="1"/>
</dbReference>
<proteinExistence type="inferred from homology"/>
<dbReference type="Proteomes" id="UP001236500">
    <property type="component" value="Chromosome"/>
</dbReference>
<reference evidence="4 5" key="1">
    <citation type="submission" date="2023-02" db="EMBL/GenBank/DDBJ databases">
        <title>Description and genomic characterization of Microbulbifer bruguierae sp. nov., isolated from the sediment of mangrove plant Bruguiera sexangula.</title>
        <authorList>
            <person name="Long M."/>
        </authorList>
    </citation>
    <scope>NUCLEOTIDE SEQUENCE [LARGE SCALE GENOMIC DNA]</scope>
    <source>
        <strain evidence="4 5">H12</strain>
    </source>
</reference>
<accession>A0ABY8NEK0</accession>
<organism evidence="4 5">
    <name type="scientific">Microbulbifer bruguierae</name>
    <dbReference type="NCBI Taxonomy" id="3029061"/>
    <lineage>
        <taxon>Bacteria</taxon>
        <taxon>Pseudomonadati</taxon>
        <taxon>Pseudomonadota</taxon>
        <taxon>Gammaproteobacteria</taxon>
        <taxon>Cellvibrionales</taxon>
        <taxon>Microbulbiferaceae</taxon>
        <taxon>Microbulbifer</taxon>
    </lineage>
</organism>
<evidence type="ECO:0000256" key="2">
    <source>
        <dbReference type="RuleBase" id="RU003616"/>
    </source>
</evidence>
<keyword evidence="5" id="KW-1185">Reference proteome</keyword>
<dbReference type="PANTHER" id="PTHR11527">
    <property type="entry name" value="HEAT-SHOCK PROTEIN 20 FAMILY MEMBER"/>
    <property type="match status" value="1"/>
</dbReference>